<dbReference type="AlphaFoldDB" id="A0A9E7R172"/>
<dbReference type="KEGG" id="ssai:N0B31_11365"/>
<dbReference type="Proteomes" id="UP001057580">
    <property type="component" value="Chromosome"/>
</dbReference>
<evidence type="ECO:0000313" key="3">
    <source>
        <dbReference type="Proteomes" id="UP001057580"/>
    </source>
</evidence>
<feature type="domain" description="Glycosyl transferase family 1" evidence="1">
    <location>
        <begin position="198"/>
        <end position="347"/>
    </location>
</feature>
<dbReference type="GO" id="GO:0016020">
    <property type="term" value="C:membrane"/>
    <property type="evidence" value="ECO:0007669"/>
    <property type="project" value="TreeGrafter"/>
</dbReference>
<proteinExistence type="predicted"/>
<protein>
    <submittedName>
        <fullName evidence="2">Glycosyltransferase</fullName>
        <ecNumber evidence="2">2.4.-.-</ecNumber>
    </submittedName>
</protein>
<keyword evidence="2" id="KW-0328">Glycosyltransferase</keyword>
<gene>
    <name evidence="2" type="ORF">N0B31_11365</name>
</gene>
<keyword evidence="3" id="KW-1185">Reference proteome</keyword>
<dbReference type="EMBL" id="CP104003">
    <property type="protein sequence ID" value="UWM52750.1"/>
    <property type="molecule type" value="Genomic_DNA"/>
</dbReference>
<dbReference type="Gene3D" id="3.40.50.2000">
    <property type="entry name" value="Glycogen Phosphorylase B"/>
    <property type="match status" value="1"/>
</dbReference>
<evidence type="ECO:0000313" key="2">
    <source>
        <dbReference type="EMBL" id="UWM52750.1"/>
    </source>
</evidence>
<sequence length="382" mass="42213">MKVAILHPYLNANGGAESVLLHTIEALQSNHQLTLVSNREIPLSDLNEFFDTEAQVDKNVVPAGSKIVSTISALSRSATGNGLEQLRRAFLNRWLSGHSGSYDLVFSTKNEITSSEPTIQYIHAPQFTGGNVPGIIGGKSYSRKIYERICKKLGGISTEFVNSDCLIANSDWTADMVEQSYETNARVVHPPVDIIPSRPLSERQNGFVCVGRIVPSKNIEVLIDIIDELRNRGHATHLHIVGPASQGNYLDLIKKRSRARDYIQFEGAVTKPVLRKLVRNHKFGIHGRKYEHFGIGIAEMAAAGTIPFVHDSGGQREIVDISPLLTYNDKADAVRKISSVLSAIPLQESLSHDLISSAEEYAPESFRENIKKVMERHGKLSE</sequence>
<dbReference type="GO" id="GO:0006487">
    <property type="term" value="P:protein N-linked glycosylation"/>
    <property type="evidence" value="ECO:0007669"/>
    <property type="project" value="TreeGrafter"/>
</dbReference>
<organism evidence="2 3">
    <name type="scientific">Salinirubellus salinus</name>
    <dbReference type="NCBI Taxonomy" id="1364945"/>
    <lineage>
        <taxon>Archaea</taxon>
        <taxon>Methanobacteriati</taxon>
        <taxon>Methanobacteriota</taxon>
        <taxon>Stenosarchaea group</taxon>
        <taxon>Halobacteria</taxon>
        <taxon>Halobacteriales</taxon>
        <taxon>Natronomonadaceae</taxon>
        <taxon>Salinirubellus</taxon>
    </lineage>
</organism>
<dbReference type="Pfam" id="PF00534">
    <property type="entry name" value="Glycos_transf_1"/>
    <property type="match status" value="1"/>
</dbReference>
<dbReference type="InterPro" id="IPR038013">
    <property type="entry name" value="ALG11"/>
</dbReference>
<dbReference type="GeneID" id="74943029"/>
<accession>A0A9E7R172</accession>
<dbReference type="EC" id="2.4.-.-" evidence="2"/>
<evidence type="ECO:0000259" key="1">
    <source>
        <dbReference type="Pfam" id="PF00534"/>
    </source>
</evidence>
<dbReference type="InterPro" id="IPR001296">
    <property type="entry name" value="Glyco_trans_1"/>
</dbReference>
<dbReference type="GO" id="GO:0004377">
    <property type="term" value="F:GDP-Man:Man(3)GlcNAc(2)-PP-Dol alpha-1,2-mannosyltransferase activity"/>
    <property type="evidence" value="ECO:0007669"/>
    <property type="project" value="InterPro"/>
</dbReference>
<dbReference type="PANTHER" id="PTHR45919">
    <property type="entry name" value="GDP-MAN:MAN(3)GLCNAC(2)-PP-DOL ALPHA-1,2-MANNOSYLTRANSFERASE"/>
    <property type="match status" value="1"/>
</dbReference>
<keyword evidence="2" id="KW-0808">Transferase</keyword>
<dbReference type="PANTHER" id="PTHR45919:SF1">
    <property type="entry name" value="GDP-MAN:MAN(3)GLCNAC(2)-PP-DOL ALPHA-1,2-MANNOSYLTRANSFERASE"/>
    <property type="match status" value="1"/>
</dbReference>
<dbReference type="SUPFAM" id="SSF53756">
    <property type="entry name" value="UDP-Glycosyltransferase/glycogen phosphorylase"/>
    <property type="match status" value="1"/>
</dbReference>
<dbReference type="RefSeq" id="WP_260591745.1">
    <property type="nucleotide sequence ID" value="NZ_CP104003.1"/>
</dbReference>
<reference evidence="2" key="1">
    <citation type="submission" date="2022-09" db="EMBL/GenBank/DDBJ databases">
        <title>Diverse halophilic archaea isolated from saline environments.</title>
        <authorList>
            <person name="Cui H.-L."/>
        </authorList>
    </citation>
    <scope>NUCLEOTIDE SEQUENCE</scope>
    <source>
        <strain evidence="2">ZS-35-S2</strain>
    </source>
</reference>
<name>A0A9E7R172_9EURY</name>